<dbReference type="AlphaFoldDB" id="D6Z6D1"/>
<reference evidence="2" key="1">
    <citation type="submission" date="2010-02" db="EMBL/GenBank/DDBJ databases">
        <title>Complete sequence of Desulfurivibrio alkaliphilus AHT2.</title>
        <authorList>
            <consortium name="US DOE Joint Genome Institute"/>
            <person name="Pitluck S."/>
            <person name="Chertkov O."/>
            <person name="Detter J.C."/>
            <person name="Han C."/>
            <person name="Tapia R."/>
            <person name="Larimer F."/>
            <person name="Land M."/>
            <person name="Hauser L."/>
            <person name="Kyrpides N."/>
            <person name="Mikhailova N."/>
            <person name="Sorokin D.Y."/>
            <person name="Muyzer G."/>
            <person name="Woyke T."/>
        </authorList>
    </citation>
    <scope>NUCLEOTIDE SEQUENCE [LARGE SCALE GENOMIC DNA]</scope>
    <source>
        <strain evidence="2">DSM 19089 / UNIQEM U267 / AHT2</strain>
    </source>
</reference>
<dbReference type="HOGENOM" id="CLU_623895_0_0_7"/>
<keyword evidence="2" id="KW-1185">Reference proteome</keyword>
<name>D6Z6D1_DESAT</name>
<evidence type="ECO:0000313" key="2">
    <source>
        <dbReference type="Proteomes" id="UP000001508"/>
    </source>
</evidence>
<dbReference type="KEGG" id="dak:DaAHT2_2231"/>
<protein>
    <recommendedName>
        <fullName evidence="3">Alginate export domain-containing protein</fullName>
    </recommendedName>
</protein>
<sequence length="429" mass="48887">MISLSKRFMPALLAAFLLLPLPAAGGIAGVQDYFFDRFDTDLHGFIEARGGLRLDREEDQRDASIGEARLQLDFSRWLGDGELRLKTDLLADGVMEELRFELREANYDFSPHPDLDVRLGRQVLTWGTGDLLFINDVFAKDWESFFIGRDDEYLKKASDAVRLGIFAGPVNLDLVYVPLVTHSNYIDGSRLSYWHGGQQRIAGRDQIARDKSRNRVFRDSETALRLYRQQGSIEYALYGYYGFWSTPEGMDPDSGRLIYPRLGVYGASVRGPLLGGISNLEVGYYHSLDDTSGRDPLIRNSEWRLLAGHERELARDLTAGLQYYLERKVQYNNYLASLPPGAPAADHNRHLLTLRLTRLLLQQNLTLSLFVYWSPSDQDGHLRPKANYKISDQLAVEAGANLFRGSRDHTFWGQFEDNSNVYLGLRRTF</sequence>
<dbReference type="Proteomes" id="UP000001508">
    <property type="component" value="Chromosome"/>
</dbReference>
<dbReference type="eggNOG" id="COG4773">
    <property type="taxonomic scope" value="Bacteria"/>
</dbReference>
<organism evidence="1 2">
    <name type="scientific">Desulfurivibrio alkaliphilus (strain DSM 19089 / UNIQEM U267 / AHT2)</name>
    <dbReference type="NCBI Taxonomy" id="589865"/>
    <lineage>
        <taxon>Bacteria</taxon>
        <taxon>Pseudomonadati</taxon>
        <taxon>Thermodesulfobacteriota</taxon>
        <taxon>Desulfobulbia</taxon>
        <taxon>Desulfobulbales</taxon>
        <taxon>Desulfobulbaceae</taxon>
        <taxon>Desulfurivibrio</taxon>
    </lineage>
</organism>
<gene>
    <name evidence="1" type="ordered locus">DaAHT2_2231</name>
</gene>
<accession>D6Z6D1</accession>
<dbReference type="STRING" id="589865.DaAHT2_2231"/>
<dbReference type="EMBL" id="CP001940">
    <property type="protein sequence ID" value="ADH86896.1"/>
    <property type="molecule type" value="Genomic_DNA"/>
</dbReference>
<dbReference type="InParanoid" id="D6Z6D1"/>
<evidence type="ECO:0008006" key="3">
    <source>
        <dbReference type="Google" id="ProtNLM"/>
    </source>
</evidence>
<proteinExistence type="predicted"/>
<dbReference type="RefSeq" id="WP_013164410.1">
    <property type="nucleotide sequence ID" value="NC_014216.1"/>
</dbReference>
<dbReference type="OrthoDB" id="9801336at2"/>
<evidence type="ECO:0000313" key="1">
    <source>
        <dbReference type="EMBL" id="ADH86896.1"/>
    </source>
</evidence>